<dbReference type="PANTHER" id="PTHR43811">
    <property type="entry name" value="FKBP-TYPE PEPTIDYL-PROLYL CIS-TRANS ISOMERASE FKPA"/>
    <property type="match status" value="1"/>
</dbReference>
<dbReference type="InterPro" id="IPR001179">
    <property type="entry name" value="PPIase_FKBP_dom"/>
</dbReference>
<dbReference type="Pfam" id="PF17800">
    <property type="entry name" value="NPL"/>
    <property type="match status" value="2"/>
</dbReference>
<proteinExistence type="predicted"/>
<dbReference type="InterPro" id="IPR046357">
    <property type="entry name" value="PPIase_dom_sf"/>
</dbReference>
<feature type="compositionally biased region" description="Basic and acidic residues" evidence="6">
    <location>
        <begin position="257"/>
        <end position="276"/>
    </location>
</feature>
<keyword evidence="9" id="KW-1185">Reference proteome</keyword>
<dbReference type="GO" id="GO:0003755">
    <property type="term" value="F:peptidyl-prolyl cis-trans isomerase activity"/>
    <property type="evidence" value="ECO:0007669"/>
    <property type="project" value="UniProtKB-KW"/>
</dbReference>
<name>I3EIR4_NEMP3</name>
<dbReference type="SUPFAM" id="SSF54534">
    <property type="entry name" value="FKBP-like"/>
    <property type="match status" value="1"/>
</dbReference>
<evidence type="ECO:0000313" key="9">
    <source>
        <dbReference type="Proteomes" id="UP000002872"/>
    </source>
</evidence>
<sequence length="388" mass="43123">MNKGIEILEETIFKTSAETLLHEFTLIKKDSSKEPTSLIAVDGNGNKTILCTLVPGVNEAIVANTILQPGENFKLSTTTQNAIHISYLESEYEKSPCGSTSLVTLRIKENEKVLVTGPTVYTLVSIASCDSERLSLCLLVNGEEVTLANLVPNRIETAEISLETFEDEELQLFIVGKGEVELIGYVSPEEDHEEVSDEEKCYECGHFFEECACDSEEYTDASEESEEINDNEFLSDEKMEQFLGVSPAAKKKSSNKPQEEDPAPKEKKLSKEEKKLAERERDLKEIKIVDVVKSKNKQVARKTDKVKIKYTLFVNNKMVDKNKSSGLVFRMGDGQIIRGLELGIEGMRVGGKRTITVPPRLGYGSTRVGAIPPNSLLVFQVELCSILK</sequence>
<dbReference type="VEuPathDB" id="MicrosporidiaDB:NEQG_00930"/>
<evidence type="ECO:0000256" key="2">
    <source>
        <dbReference type="ARBA" id="ARBA00013194"/>
    </source>
</evidence>
<feature type="domain" description="PPIase FKBP-type" evidence="7">
    <location>
        <begin position="303"/>
        <end position="387"/>
    </location>
</feature>
<reference evidence="8" key="1">
    <citation type="submission" date="2011-01" db="EMBL/GenBank/DDBJ databases">
        <title>The Genome Sequence of Nematocida parisii strain ERTm3.</title>
        <authorList>
            <consortium name="The Broad Institute Genome Sequencing Platform"/>
            <consortium name="The Broad Institute Genome Sequencing Center for Infectious Disease"/>
            <person name="Cuomo C."/>
            <person name="Troemel E."/>
            <person name="Young S.K."/>
            <person name="Zeng Q."/>
            <person name="Gargeya S."/>
            <person name="Fitzgerald M."/>
            <person name="Haas B."/>
            <person name="Abouelleil A."/>
            <person name="Alvarado L."/>
            <person name="Arachchi H.M."/>
            <person name="Berlin A."/>
            <person name="Chapman S.B."/>
            <person name="Gearin G."/>
            <person name="Goldberg J."/>
            <person name="Griggs A."/>
            <person name="Gujja S."/>
            <person name="Hansen M."/>
            <person name="Heiman D."/>
            <person name="Howarth C."/>
            <person name="Larimer J."/>
            <person name="Lui A."/>
            <person name="MacDonald P.J.P."/>
            <person name="McCowen C."/>
            <person name="Montmayeur A."/>
            <person name="Murphy C."/>
            <person name="Neiman D."/>
            <person name="Pearson M."/>
            <person name="Priest M."/>
            <person name="Roberts A."/>
            <person name="Saif S."/>
            <person name="Shea T."/>
            <person name="Sisk P."/>
            <person name="Stolte C."/>
            <person name="Sykes S."/>
            <person name="Wortman J."/>
            <person name="Nusbaum C."/>
            <person name="Birren B."/>
        </authorList>
    </citation>
    <scope>NUCLEOTIDE SEQUENCE</scope>
    <source>
        <strain evidence="8">ERTm3</strain>
    </source>
</reference>
<keyword evidence="4 5" id="KW-0413">Isomerase</keyword>
<evidence type="ECO:0000259" key="7">
    <source>
        <dbReference type="PROSITE" id="PS50059"/>
    </source>
</evidence>
<protein>
    <recommendedName>
        <fullName evidence="2 5">peptidylprolyl isomerase</fullName>
        <ecNumber evidence="2 5">5.2.1.8</ecNumber>
    </recommendedName>
</protein>
<gene>
    <name evidence="8" type="ORF">NEQG_00930</name>
</gene>
<dbReference type="Gene3D" id="2.60.120.340">
    <property type="entry name" value="Nucleoplasmin core domain"/>
    <property type="match status" value="1"/>
</dbReference>
<dbReference type="EMBL" id="GL870877">
    <property type="protein sequence ID" value="EIJ89111.1"/>
    <property type="molecule type" value="Genomic_DNA"/>
</dbReference>
<dbReference type="STRING" id="935791.I3EIR4"/>
<evidence type="ECO:0000313" key="8">
    <source>
        <dbReference type="EMBL" id="EIJ89111.1"/>
    </source>
</evidence>
<dbReference type="AlphaFoldDB" id="I3EIR4"/>
<evidence type="ECO:0000256" key="6">
    <source>
        <dbReference type="SAM" id="MobiDB-lite"/>
    </source>
</evidence>
<keyword evidence="3 5" id="KW-0697">Rotamase</keyword>
<dbReference type="Gene3D" id="3.10.50.40">
    <property type="match status" value="1"/>
</dbReference>
<evidence type="ECO:0000256" key="5">
    <source>
        <dbReference type="PROSITE-ProRule" id="PRU00277"/>
    </source>
</evidence>
<dbReference type="PROSITE" id="PS50059">
    <property type="entry name" value="FKBP_PPIASE"/>
    <property type="match status" value="1"/>
</dbReference>
<dbReference type="EC" id="5.2.1.8" evidence="2 5"/>
<dbReference type="PANTHER" id="PTHR43811:SF19">
    <property type="entry name" value="39 KDA FK506-BINDING NUCLEAR PROTEIN"/>
    <property type="match status" value="1"/>
</dbReference>
<dbReference type="HOGENOM" id="CLU_059966_0_0_1"/>
<comment type="catalytic activity">
    <reaction evidence="1 5">
        <text>[protein]-peptidylproline (omega=180) = [protein]-peptidylproline (omega=0)</text>
        <dbReference type="Rhea" id="RHEA:16237"/>
        <dbReference type="Rhea" id="RHEA-COMP:10747"/>
        <dbReference type="Rhea" id="RHEA-COMP:10748"/>
        <dbReference type="ChEBI" id="CHEBI:83833"/>
        <dbReference type="ChEBI" id="CHEBI:83834"/>
        <dbReference type="EC" id="5.2.1.8"/>
    </reaction>
</comment>
<evidence type="ECO:0000256" key="1">
    <source>
        <dbReference type="ARBA" id="ARBA00000971"/>
    </source>
</evidence>
<dbReference type="Proteomes" id="UP000002872">
    <property type="component" value="Unassembled WGS sequence"/>
</dbReference>
<accession>I3EIR4</accession>
<dbReference type="InterPro" id="IPR041232">
    <property type="entry name" value="NPL"/>
</dbReference>
<dbReference type="OrthoDB" id="1902587at2759"/>
<dbReference type="OMA" id="KRVSMRY"/>
<feature type="region of interest" description="Disordered" evidence="6">
    <location>
        <begin position="246"/>
        <end position="276"/>
    </location>
</feature>
<organism evidence="8 9">
    <name type="scientific">Nematocida parisii (strain ERTm3)</name>
    <name type="common">Nematode killer fungus</name>
    <dbReference type="NCBI Taxonomy" id="935791"/>
    <lineage>
        <taxon>Eukaryota</taxon>
        <taxon>Fungi</taxon>
        <taxon>Fungi incertae sedis</taxon>
        <taxon>Microsporidia</taxon>
        <taxon>Nematocida</taxon>
    </lineage>
</organism>
<evidence type="ECO:0000256" key="3">
    <source>
        <dbReference type="ARBA" id="ARBA00023110"/>
    </source>
</evidence>
<dbReference type="Pfam" id="PF00254">
    <property type="entry name" value="FKBP_C"/>
    <property type="match status" value="1"/>
</dbReference>
<dbReference type="InParanoid" id="I3EIR4"/>
<evidence type="ECO:0000256" key="4">
    <source>
        <dbReference type="ARBA" id="ARBA00023235"/>
    </source>
</evidence>